<dbReference type="AlphaFoldDB" id="A0AAV3YN84"/>
<comment type="caution">
    <text evidence="7">The sequence shown here is derived from an EMBL/GenBank/DDBJ whole genome shotgun (WGS) entry which is preliminary data.</text>
</comment>
<dbReference type="SMART" id="SM00220">
    <property type="entry name" value="S_TKc"/>
    <property type="match status" value="1"/>
</dbReference>
<evidence type="ECO:0000256" key="5">
    <source>
        <dbReference type="SAM" id="MobiDB-lite"/>
    </source>
</evidence>
<name>A0AAV3YN84_9GAST</name>
<keyword evidence="3 7" id="KW-0418">Kinase</keyword>
<keyword evidence="8" id="KW-1185">Reference proteome</keyword>
<evidence type="ECO:0000313" key="8">
    <source>
        <dbReference type="Proteomes" id="UP000735302"/>
    </source>
</evidence>
<dbReference type="PROSITE" id="PS50011">
    <property type="entry name" value="PROTEIN_KINASE_DOM"/>
    <property type="match status" value="1"/>
</dbReference>
<dbReference type="Pfam" id="PF00069">
    <property type="entry name" value="Pkinase"/>
    <property type="match status" value="1"/>
</dbReference>
<evidence type="ECO:0000256" key="1">
    <source>
        <dbReference type="ARBA" id="ARBA00022679"/>
    </source>
</evidence>
<feature type="region of interest" description="Disordered" evidence="5">
    <location>
        <begin position="827"/>
        <end position="858"/>
    </location>
</feature>
<evidence type="ECO:0000259" key="6">
    <source>
        <dbReference type="PROSITE" id="PS50011"/>
    </source>
</evidence>
<dbReference type="GO" id="GO:0004674">
    <property type="term" value="F:protein serine/threonine kinase activity"/>
    <property type="evidence" value="ECO:0007669"/>
    <property type="project" value="TreeGrafter"/>
</dbReference>
<feature type="domain" description="Protein kinase" evidence="6">
    <location>
        <begin position="31"/>
        <end position="361"/>
    </location>
</feature>
<dbReference type="Gene3D" id="3.30.200.20">
    <property type="entry name" value="Phosphorylase Kinase, domain 1"/>
    <property type="match status" value="1"/>
</dbReference>
<reference evidence="7 8" key="1">
    <citation type="journal article" date="2021" name="Elife">
        <title>Chloroplast acquisition without the gene transfer in kleptoplastic sea slugs, Plakobranchus ocellatus.</title>
        <authorList>
            <person name="Maeda T."/>
            <person name="Takahashi S."/>
            <person name="Yoshida T."/>
            <person name="Shimamura S."/>
            <person name="Takaki Y."/>
            <person name="Nagai Y."/>
            <person name="Toyoda A."/>
            <person name="Suzuki Y."/>
            <person name="Arimoto A."/>
            <person name="Ishii H."/>
            <person name="Satoh N."/>
            <person name="Nishiyama T."/>
            <person name="Hasebe M."/>
            <person name="Maruyama T."/>
            <person name="Minagawa J."/>
            <person name="Obokata J."/>
            <person name="Shigenobu S."/>
        </authorList>
    </citation>
    <scope>NUCLEOTIDE SEQUENCE [LARGE SCALE GENOMIC DNA]</scope>
</reference>
<accession>A0AAV3YN84</accession>
<dbReference type="PANTHER" id="PTHR44329">
    <property type="entry name" value="SERINE/THREONINE-PROTEIN KINASE TNNI3K-RELATED"/>
    <property type="match status" value="1"/>
</dbReference>
<evidence type="ECO:0000256" key="4">
    <source>
        <dbReference type="ARBA" id="ARBA00022840"/>
    </source>
</evidence>
<proteinExistence type="predicted"/>
<evidence type="ECO:0000256" key="3">
    <source>
        <dbReference type="ARBA" id="ARBA00022777"/>
    </source>
</evidence>
<sequence length="1074" mass="117326">MGPTLLKQLVPELFFFELPPALRIKFEDLELKTGEVLGRGIAGEVLKGCYKGQEVAVKVFHQQRPAEAAPVTTEQVLEASGKAHYTNCHPQKLFGGLISVSEDRWEAEQSKISNAFSEVRREVGILSKLQHRCVVTFLGVCVQPHLLLVMELAPLGNLRSELERHSAASQPRQSDPASLSGHTKTISQMIFSKNLTYKMILQIACGLSHLHSHQIIFRDLKPDNILVMNLDEDASVNVKLADYGISKFATLQGTSGLCGTVGYMAPEVTEKQAYTHKVDIFSLGIVMGEILTGIPPLDPDQPSKVSQVTSNGHSPSHMEGLKVQCNFPCLEALMTDCWSSRSERRPDAADVVKTMKSAQFLLMHDSVWLDEGVGLEVSCISTCETNGRWTVWICESGSGHKRFFSVYDISANCFSIWRRESSQGPAVNAMLRVGSRVWLTCQGERVLYVLSRGLRNTFEITPEICLDALPTSLIQFKSSEAKGRIDLLLSGLQDGSVTSIVQSVCGKVSTKTRLEPRGETDGGRVGTCYPISSICQVGKHCVAAASGQDIHAFRLTFHDSSAVPGPVPTATFAYRDKVSVKSVAQSFSSISCMVSESENGECDTNTLWCCLETEPYLVLVDLEGLQIVLVICVSWSPELDTVRLEKHMSWFVHQRVHAASDSDVKRLENPMTIRQFSLQASCSRGKADAVKALSSSDLIDIPEQLGSANSCTGNNDVFFATDMAVETQRTECKGSNIQNSSRNISGNDSVDTVSTGMGNISSYRSNNSIVDETSGMAASCNRPDIVVTETMKEGDESSGAANNMQVTKNSSSGLKSVTLDIDSKHMADKQKNPAIGRPDTCRSQSLPSSFALKPPPIPPRQARMEMKVNLNCLAMSEDVLMIGTSCGGIIALPLIELNCDNNAEGINLPGSGLPLQFGVFRHQQKLLSNHRGEGGSRQRRASTLSSISTISSIPITITPQLQIPQGEITLLLPSGSKIVSVHNRHKKVIHRSRTISRNESSQNARRNAQVLTLPLEAEAEDGDWILLENESNNDIPVTMPCREDPVDCVADVTVWDHISAQRLDEIKSYGFDLI</sequence>
<keyword evidence="4" id="KW-0067">ATP-binding</keyword>
<evidence type="ECO:0000256" key="2">
    <source>
        <dbReference type="ARBA" id="ARBA00022741"/>
    </source>
</evidence>
<dbReference type="Gene3D" id="1.10.510.10">
    <property type="entry name" value="Transferase(Phosphotransferase) domain 1"/>
    <property type="match status" value="1"/>
</dbReference>
<organism evidence="7 8">
    <name type="scientific">Plakobranchus ocellatus</name>
    <dbReference type="NCBI Taxonomy" id="259542"/>
    <lineage>
        <taxon>Eukaryota</taxon>
        <taxon>Metazoa</taxon>
        <taxon>Spiralia</taxon>
        <taxon>Lophotrochozoa</taxon>
        <taxon>Mollusca</taxon>
        <taxon>Gastropoda</taxon>
        <taxon>Heterobranchia</taxon>
        <taxon>Euthyneura</taxon>
        <taxon>Panpulmonata</taxon>
        <taxon>Sacoglossa</taxon>
        <taxon>Placobranchoidea</taxon>
        <taxon>Plakobranchidae</taxon>
        <taxon>Plakobranchus</taxon>
    </lineage>
</organism>
<dbReference type="InterPro" id="IPR000719">
    <property type="entry name" value="Prot_kinase_dom"/>
</dbReference>
<keyword evidence="1" id="KW-0808">Transferase</keyword>
<gene>
    <name evidence="7" type="ORF">PoB_001001900</name>
</gene>
<keyword evidence="2" id="KW-0547">Nucleotide-binding</keyword>
<evidence type="ECO:0000313" key="7">
    <source>
        <dbReference type="EMBL" id="GFN83513.1"/>
    </source>
</evidence>
<dbReference type="InterPro" id="IPR011009">
    <property type="entry name" value="Kinase-like_dom_sf"/>
</dbReference>
<dbReference type="SUPFAM" id="SSF56112">
    <property type="entry name" value="Protein kinase-like (PK-like)"/>
    <property type="match status" value="1"/>
</dbReference>
<dbReference type="PANTHER" id="PTHR44329:SF288">
    <property type="entry name" value="MITOGEN-ACTIVATED PROTEIN KINASE KINASE KINASE 20"/>
    <property type="match status" value="1"/>
</dbReference>
<dbReference type="InterPro" id="IPR051681">
    <property type="entry name" value="Ser/Thr_Kinases-Pseudokinases"/>
</dbReference>
<dbReference type="GO" id="GO:0005524">
    <property type="term" value="F:ATP binding"/>
    <property type="evidence" value="ECO:0007669"/>
    <property type="project" value="UniProtKB-KW"/>
</dbReference>
<protein>
    <submittedName>
        <fullName evidence="7">Leucine-rich repeat serine/threonine-protein kinase 1</fullName>
    </submittedName>
</protein>
<dbReference type="EMBL" id="BLXT01001203">
    <property type="protein sequence ID" value="GFN83513.1"/>
    <property type="molecule type" value="Genomic_DNA"/>
</dbReference>
<dbReference type="Proteomes" id="UP000735302">
    <property type="component" value="Unassembled WGS sequence"/>
</dbReference>